<dbReference type="InterPro" id="IPR039373">
    <property type="entry name" value="Peptidase_M28B"/>
</dbReference>
<evidence type="ECO:0000313" key="3">
    <source>
        <dbReference type="Proteomes" id="UP000689967"/>
    </source>
</evidence>
<dbReference type="EMBL" id="JAERQM010000006">
    <property type="protein sequence ID" value="MBU8545998.1"/>
    <property type="molecule type" value="Genomic_DNA"/>
</dbReference>
<dbReference type="Pfam" id="PF04389">
    <property type="entry name" value="Peptidase_M28"/>
    <property type="match status" value="1"/>
</dbReference>
<comment type="caution">
    <text evidence="2">The sequence shown here is derived from an EMBL/GenBank/DDBJ whole genome shotgun (WGS) entry which is preliminary data.</text>
</comment>
<dbReference type="PANTHER" id="PTHR10404">
    <property type="entry name" value="N-ACETYLATED-ALPHA-LINKED ACIDIC DIPEPTIDASE"/>
    <property type="match status" value="1"/>
</dbReference>
<evidence type="ECO:0000259" key="1">
    <source>
        <dbReference type="Pfam" id="PF04389"/>
    </source>
</evidence>
<evidence type="ECO:0000313" key="2">
    <source>
        <dbReference type="EMBL" id="MBU8545998.1"/>
    </source>
</evidence>
<reference evidence="2 3" key="1">
    <citation type="submission" date="2021-01" db="EMBL/GenBank/DDBJ databases">
        <title>Roseomonas sp. nov, a bacterium isolated from an oil production mixture in Yumen Oilfield.</title>
        <authorList>
            <person name="Wu D."/>
        </authorList>
    </citation>
    <scope>NUCLEOTIDE SEQUENCE [LARGE SCALE GENOMIC DNA]</scope>
    <source>
        <strain evidence="2 3">ROY-5-3</strain>
    </source>
</reference>
<gene>
    <name evidence="2" type="ORF">JJQ90_19910</name>
</gene>
<dbReference type="PANTHER" id="PTHR10404:SF46">
    <property type="entry name" value="VACUOLAR PROTEIN SORTING-ASSOCIATED PROTEIN 70"/>
    <property type="match status" value="1"/>
</dbReference>
<dbReference type="Proteomes" id="UP000689967">
    <property type="component" value="Unassembled WGS sequence"/>
</dbReference>
<organism evidence="2 3">
    <name type="scientific">Falsiroseomonas oleicola</name>
    <dbReference type="NCBI Taxonomy" id="2801474"/>
    <lineage>
        <taxon>Bacteria</taxon>
        <taxon>Pseudomonadati</taxon>
        <taxon>Pseudomonadota</taxon>
        <taxon>Alphaproteobacteria</taxon>
        <taxon>Acetobacterales</taxon>
        <taxon>Roseomonadaceae</taxon>
        <taxon>Falsiroseomonas</taxon>
    </lineage>
</organism>
<protein>
    <submittedName>
        <fullName evidence="2">M28 family peptidase</fullName>
    </submittedName>
</protein>
<sequence length="561" mass="59918">MTDALPAALIDQVSGKEMMDNLREIARWVKLSGAAEELESLGFLQQRMKAYGFRTQILLHDAYISLPGKAAVTVDGKALRCITQSFSRPGRVSGVPVYLGHGHDADFAGKDLAGRILLFEGMATPAVAQRASHAGAAGQLHISHHEHIHEMCISPVWGSPGASTLAELPTTVVCSVDNAEGGAIRDALAAGAQPVVTLEAEVDTGWRKTPILVAEMEAPHGGAEAPFILLSGHQDTWYHGVMDNGSANAGMMEAARLCALHHAKWQRGLRLCFWSGHSHGRYSGSAWYADTHWEELDRRCAAHVNVDSLGGAGATVLENAAAMTELRHLAAEAVQAQTDQTYKGKRKARNSDESFVGIGIPSMLGSISEQPARHAQARNALGWWWHTPHDLIDKVDEANLVRDTRVLTQVVWKLLAEPVLPLDHAATAASLVQELAGLSGRLAGRFEMEGLVTAATRLRDSAARIAGRTAKDAAAANAALMRASRALVPVDYTPGDRFGHAAALPLPAWATLQPIRDLAATEAGTDAEKFATVDATRARNRLAFALREAQAALDAADAALN</sequence>
<accession>A0ABS6HDF6</accession>
<keyword evidence="3" id="KW-1185">Reference proteome</keyword>
<feature type="domain" description="Peptidase M28" evidence="1">
    <location>
        <begin position="221"/>
        <end position="409"/>
    </location>
</feature>
<name>A0ABS6HDF6_9PROT</name>
<proteinExistence type="predicted"/>
<dbReference type="RefSeq" id="WP_216878010.1">
    <property type="nucleotide sequence ID" value="NZ_JAERQM010000006.1"/>
</dbReference>
<dbReference type="InterPro" id="IPR007484">
    <property type="entry name" value="Peptidase_M28"/>
</dbReference>